<sequence length="159" mass="18614">MPACSIVQCGAKKGKKQPHLTLHRFPRNEILRRRWLETVGEKNINPRHKELYLCSLHFEDNCFNRTLDVARLRDNVIPTIFQMSKTKRAAVLCETGNIEKIYIPSMPTVLPSLRLSKALHEKSVQEYEIRNLKEKLGKSRLKIKRLNEKIRRQNKKIGS</sequence>
<dbReference type="AlphaFoldDB" id="A0A1E1VY77"/>
<dbReference type="PROSITE" id="PS50950">
    <property type="entry name" value="ZF_THAP"/>
    <property type="match status" value="1"/>
</dbReference>
<dbReference type="InterPro" id="IPR026521">
    <property type="entry name" value="THAP2"/>
</dbReference>
<dbReference type="GO" id="GO:0008270">
    <property type="term" value="F:zinc ion binding"/>
    <property type="evidence" value="ECO:0007669"/>
    <property type="project" value="UniProtKB-KW"/>
</dbReference>
<dbReference type="SUPFAM" id="SSF57716">
    <property type="entry name" value="Glucocorticoid receptor-like (DNA-binding domain)"/>
    <property type="match status" value="1"/>
</dbReference>
<feature type="coiled-coil region" evidence="6">
    <location>
        <begin position="129"/>
        <end position="156"/>
    </location>
</feature>
<name>A0A1E1VY77_PECGO</name>
<evidence type="ECO:0000256" key="4">
    <source>
        <dbReference type="ARBA" id="ARBA00023125"/>
    </source>
</evidence>
<dbReference type="SMART" id="SM00692">
    <property type="entry name" value="DM3"/>
    <property type="match status" value="1"/>
</dbReference>
<proteinExistence type="predicted"/>
<dbReference type="InterPro" id="IPR038441">
    <property type="entry name" value="THAP_Znf_sf"/>
</dbReference>
<keyword evidence="6" id="KW-0175">Coiled coil</keyword>
<dbReference type="EMBL" id="GDQN01001730">
    <property type="protein sequence ID" value="JAT89324.1"/>
    <property type="molecule type" value="Transcribed_RNA"/>
</dbReference>
<dbReference type="PANTHER" id="PTHR47696:SF2">
    <property type="entry name" value="PROVISIONAL ORTHOLOG OF THAP DOMAIN CONTAINING 1"/>
    <property type="match status" value="1"/>
</dbReference>
<dbReference type="EMBL" id="GDQN01001966">
    <property type="protein sequence ID" value="JAT89088.1"/>
    <property type="molecule type" value="Transcribed_RNA"/>
</dbReference>
<dbReference type="GO" id="GO:0003677">
    <property type="term" value="F:DNA binding"/>
    <property type="evidence" value="ECO:0007669"/>
    <property type="project" value="UniProtKB-UniRule"/>
</dbReference>
<feature type="domain" description="THAP-type" evidence="7">
    <location>
        <begin position="1"/>
        <end position="81"/>
    </location>
</feature>
<protein>
    <recommendedName>
        <fullName evidence="7">THAP-type domain-containing protein</fullName>
    </recommendedName>
</protein>
<gene>
    <name evidence="9" type="ORF">g.15326</name>
    <name evidence="8" type="ORF">g.15327</name>
    <name evidence="10" type="ORF">g.15330</name>
</gene>
<evidence type="ECO:0000256" key="5">
    <source>
        <dbReference type="PROSITE-ProRule" id="PRU00309"/>
    </source>
</evidence>
<evidence type="ECO:0000313" key="9">
    <source>
        <dbReference type="EMBL" id="JAT89088.1"/>
    </source>
</evidence>
<evidence type="ECO:0000256" key="6">
    <source>
        <dbReference type="SAM" id="Coils"/>
    </source>
</evidence>
<keyword evidence="2 5" id="KW-0863">Zinc-finger</keyword>
<organism evidence="8">
    <name type="scientific">Pectinophora gossypiella</name>
    <name type="common">Cotton pink bollworm</name>
    <name type="synonym">Depressaria gossypiella</name>
    <dbReference type="NCBI Taxonomy" id="13191"/>
    <lineage>
        <taxon>Eukaryota</taxon>
        <taxon>Metazoa</taxon>
        <taxon>Ecdysozoa</taxon>
        <taxon>Arthropoda</taxon>
        <taxon>Hexapoda</taxon>
        <taxon>Insecta</taxon>
        <taxon>Pterygota</taxon>
        <taxon>Neoptera</taxon>
        <taxon>Endopterygota</taxon>
        <taxon>Lepidoptera</taxon>
        <taxon>Glossata</taxon>
        <taxon>Ditrysia</taxon>
        <taxon>Gelechioidea</taxon>
        <taxon>Gelechiidae</taxon>
        <taxon>Apatetrinae</taxon>
        <taxon>Pectinophora</taxon>
    </lineage>
</organism>
<evidence type="ECO:0000259" key="7">
    <source>
        <dbReference type="PROSITE" id="PS50950"/>
    </source>
</evidence>
<dbReference type="Gene3D" id="6.20.210.20">
    <property type="entry name" value="THAP domain"/>
    <property type="match status" value="1"/>
</dbReference>
<reference evidence="8" key="1">
    <citation type="submission" date="2015-09" db="EMBL/GenBank/DDBJ databases">
        <title>De novo assembly of Pectinophora gossypiella (Pink Bollworm) gut transcriptome.</title>
        <authorList>
            <person name="Tassone E.E."/>
        </authorList>
    </citation>
    <scope>NUCLEOTIDE SEQUENCE</scope>
</reference>
<evidence type="ECO:0000256" key="2">
    <source>
        <dbReference type="ARBA" id="ARBA00022771"/>
    </source>
</evidence>
<keyword evidence="1" id="KW-0479">Metal-binding</keyword>
<evidence type="ECO:0000313" key="8">
    <source>
        <dbReference type="EMBL" id="JAT79693.1"/>
    </source>
</evidence>
<keyword evidence="3" id="KW-0862">Zinc</keyword>
<evidence type="ECO:0000313" key="10">
    <source>
        <dbReference type="EMBL" id="JAT89324.1"/>
    </source>
</evidence>
<evidence type="ECO:0000256" key="1">
    <source>
        <dbReference type="ARBA" id="ARBA00022723"/>
    </source>
</evidence>
<dbReference type="OrthoDB" id="7312725at2759"/>
<dbReference type="PANTHER" id="PTHR47696">
    <property type="entry name" value="THAP DOMAIN-CONTAINING PROTEIN 2"/>
    <property type="match status" value="1"/>
</dbReference>
<dbReference type="Pfam" id="PF05485">
    <property type="entry name" value="THAP"/>
    <property type="match status" value="1"/>
</dbReference>
<evidence type="ECO:0000256" key="3">
    <source>
        <dbReference type="ARBA" id="ARBA00022833"/>
    </source>
</evidence>
<dbReference type="SMART" id="SM00980">
    <property type="entry name" value="THAP"/>
    <property type="match status" value="1"/>
</dbReference>
<accession>A0A1E1VY77</accession>
<keyword evidence="4 5" id="KW-0238">DNA-binding</keyword>
<dbReference type="EMBL" id="GDQN01011361">
    <property type="protein sequence ID" value="JAT79693.1"/>
    <property type="molecule type" value="Transcribed_RNA"/>
</dbReference>
<dbReference type="InterPro" id="IPR006612">
    <property type="entry name" value="THAP_Znf"/>
</dbReference>